<feature type="domain" description="Serine aminopeptidase S33" evidence="1">
    <location>
        <begin position="82"/>
        <end position="194"/>
    </location>
</feature>
<dbReference type="PANTHER" id="PTHR12277">
    <property type="entry name" value="ALPHA/BETA HYDROLASE DOMAIN-CONTAINING PROTEIN"/>
    <property type="match status" value="1"/>
</dbReference>
<evidence type="ECO:0000259" key="1">
    <source>
        <dbReference type="Pfam" id="PF12146"/>
    </source>
</evidence>
<dbReference type="SUPFAM" id="SSF53474">
    <property type="entry name" value="alpha/beta-Hydrolases"/>
    <property type="match status" value="1"/>
</dbReference>
<evidence type="ECO:0000313" key="3">
    <source>
        <dbReference type="Proteomes" id="UP000199657"/>
    </source>
</evidence>
<reference evidence="2 3" key="1">
    <citation type="submission" date="2016-10" db="EMBL/GenBank/DDBJ databases">
        <authorList>
            <person name="de Groot N.N."/>
        </authorList>
    </citation>
    <scope>NUCLEOTIDE SEQUENCE [LARGE SCALE GENOMIC DNA]</scope>
    <source>
        <strain evidence="2 3">CGMCC 1.6291</strain>
    </source>
</reference>
<dbReference type="InterPro" id="IPR029058">
    <property type="entry name" value="AB_hydrolase_fold"/>
</dbReference>
<organism evidence="2 3">
    <name type="scientific">Aquisalimonas asiatica</name>
    <dbReference type="NCBI Taxonomy" id="406100"/>
    <lineage>
        <taxon>Bacteria</taxon>
        <taxon>Pseudomonadati</taxon>
        <taxon>Pseudomonadota</taxon>
        <taxon>Gammaproteobacteria</taxon>
        <taxon>Chromatiales</taxon>
        <taxon>Ectothiorhodospiraceae</taxon>
        <taxon>Aquisalimonas</taxon>
    </lineage>
</organism>
<name>A0A1H8PS05_9GAMM</name>
<dbReference type="Proteomes" id="UP000199657">
    <property type="component" value="Unassembled WGS sequence"/>
</dbReference>
<keyword evidence="3" id="KW-1185">Reference proteome</keyword>
<dbReference type="Pfam" id="PF12146">
    <property type="entry name" value="Hydrolase_4"/>
    <property type="match status" value="1"/>
</dbReference>
<dbReference type="Gene3D" id="3.40.50.1820">
    <property type="entry name" value="alpha/beta hydrolase"/>
    <property type="match status" value="1"/>
</dbReference>
<proteinExistence type="predicted"/>
<protein>
    <recommendedName>
        <fullName evidence="1">Serine aminopeptidase S33 domain-containing protein</fullName>
    </recommendedName>
</protein>
<dbReference type="PANTHER" id="PTHR12277:SF81">
    <property type="entry name" value="PROTEIN ABHD13"/>
    <property type="match status" value="1"/>
</dbReference>
<evidence type="ECO:0000313" key="2">
    <source>
        <dbReference type="EMBL" id="SEO44488.1"/>
    </source>
</evidence>
<dbReference type="InterPro" id="IPR022742">
    <property type="entry name" value="Hydrolase_4"/>
</dbReference>
<gene>
    <name evidence="2" type="ORF">SAMN04488052_101109</name>
</gene>
<dbReference type="STRING" id="406100.SAMN04488052_101109"/>
<dbReference type="AlphaFoldDB" id="A0A1H8PS05"/>
<sequence length="307" mass="33841">MFTRMRYRRPCMAISDHRGRRCLWLGLLVVAAMLIAGCSRFFFLPEPGHRWDPAQAGIDYENIWFDSLDGTPLHGWFLPADEPRGTILFLHGNAENISTHIGAVYWLPGQGYNVFLLDYRGFGLSAGTPDFDGVHMDAAAALARVARHRRVDPERIVVFGQSLGASVAITTVANHGAAHGVRGLIADSPFSSYRGIAREKFGELWLTWPFQWPLSLTIDDDHAPIDHVASVSPIPLLLIAGDDDRVVPSHHSQDLYAAAQPPKDAWHYRGVGHTQAVARDNVRRRLVAWLDGVLGPVGGDDAGEEGE</sequence>
<accession>A0A1H8PS05</accession>
<dbReference type="EMBL" id="FOEG01000001">
    <property type="protein sequence ID" value="SEO44488.1"/>
    <property type="molecule type" value="Genomic_DNA"/>
</dbReference>
<dbReference type="OrthoDB" id="9798884at2"/>